<name>A0A1L9SF51_9EURO</name>
<proteinExistence type="predicted"/>
<dbReference type="GeneID" id="34614184"/>
<dbReference type="RefSeq" id="XP_022580309.1">
    <property type="nucleotide sequence ID" value="XM_022727720.1"/>
</dbReference>
<evidence type="ECO:0000313" key="1">
    <source>
        <dbReference type="EMBL" id="OJJ45799.1"/>
    </source>
</evidence>
<dbReference type="STRING" id="1073090.A0A1L9SF51"/>
<dbReference type="VEuPathDB" id="FungiDB:ASPZODRAFT_2109037"/>
<sequence length="157" mass="17517">MFKKECQEGVIAIVTGNLERSQAFIIFREDVGSVLNEMQEHVHAGVRVNITLPSASLAGKDKGAFIHKFLDNLYIAVKLKKNMFSSGVSNPYAVQAQLVKHAQRRLESKVGRKYKEVVIKCLTGDFGVADDTREDLKLQQAFRHQVVDVIEMAASNV</sequence>
<dbReference type="OrthoDB" id="1911848at2759"/>
<reference evidence="2" key="1">
    <citation type="journal article" date="2017" name="Genome Biol.">
        <title>Comparative genomics reveals high biological diversity and specific adaptations in the industrially and medically important fungal genus Aspergillus.</title>
        <authorList>
            <person name="de Vries R.P."/>
            <person name="Riley R."/>
            <person name="Wiebenga A."/>
            <person name="Aguilar-Osorio G."/>
            <person name="Amillis S."/>
            <person name="Uchima C.A."/>
            <person name="Anderluh G."/>
            <person name="Asadollahi M."/>
            <person name="Askin M."/>
            <person name="Barry K."/>
            <person name="Battaglia E."/>
            <person name="Bayram O."/>
            <person name="Benocci T."/>
            <person name="Braus-Stromeyer S.A."/>
            <person name="Caldana C."/>
            <person name="Canovas D."/>
            <person name="Cerqueira G.C."/>
            <person name="Chen F."/>
            <person name="Chen W."/>
            <person name="Choi C."/>
            <person name="Clum A."/>
            <person name="Dos Santos R.A."/>
            <person name="Damasio A.R."/>
            <person name="Diallinas G."/>
            <person name="Emri T."/>
            <person name="Fekete E."/>
            <person name="Flipphi M."/>
            <person name="Freyberg S."/>
            <person name="Gallo A."/>
            <person name="Gournas C."/>
            <person name="Habgood R."/>
            <person name="Hainaut M."/>
            <person name="Harispe M.L."/>
            <person name="Henrissat B."/>
            <person name="Hilden K.S."/>
            <person name="Hope R."/>
            <person name="Hossain A."/>
            <person name="Karabika E."/>
            <person name="Karaffa L."/>
            <person name="Karanyi Z."/>
            <person name="Krasevec N."/>
            <person name="Kuo A."/>
            <person name="Kusch H."/>
            <person name="LaButti K."/>
            <person name="Lagendijk E.L."/>
            <person name="Lapidus A."/>
            <person name="Levasseur A."/>
            <person name="Lindquist E."/>
            <person name="Lipzen A."/>
            <person name="Logrieco A.F."/>
            <person name="MacCabe A."/>
            <person name="Maekelae M.R."/>
            <person name="Malavazi I."/>
            <person name="Melin P."/>
            <person name="Meyer V."/>
            <person name="Mielnichuk N."/>
            <person name="Miskei M."/>
            <person name="Molnar A.P."/>
            <person name="Mule G."/>
            <person name="Ngan C.Y."/>
            <person name="Orejas M."/>
            <person name="Orosz E."/>
            <person name="Ouedraogo J.P."/>
            <person name="Overkamp K.M."/>
            <person name="Park H.-S."/>
            <person name="Perrone G."/>
            <person name="Piumi F."/>
            <person name="Punt P.J."/>
            <person name="Ram A.F."/>
            <person name="Ramon A."/>
            <person name="Rauscher S."/>
            <person name="Record E."/>
            <person name="Riano-Pachon D.M."/>
            <person name="Robert V."/>
            <person name="Roehrig J."/>
            <person name="Ruller R."/>
            <person name="Salamov A."/>
            <person name="Salih N.S."/>
            <person name="Samson R.A."/>
            <person name="Sandor E."/>
            <person name="Sanguinetti M."/>
            <person name="Schuetze T."/>
            <person name="Sepcic K."/>
            <person name="Shelest E."/>
            <person name="Sherlock G."/>
            <person name="Sophianopoulou V."/>
            <person name="Squina F.M."/>
            <person name="Sun H."/>
            <person name="Susca A."/>
            <person name="Todd R.B."/>
            <person name="Tsang A."/>
            <person name="Unkles S.E."/>
            <person name="van de Wiele N."/>
            <person name="van Rossen-Uffink D."/>
            <person name="Oliveira J.V."/>
            <person name="Vesth T.C."/>
            <person name="Visser J."/>
            <person name="Yu J.-H."/>
            <person name="Zhou M."/>
            <person name="Andersen M.R."/>
            <person name="Archer D.B."/>
            <person name="Baker S.E."/>
            <person name="Benoit I."/>
            <person name="Brakhage A.A."/>
            <person name="Braus G.H."/>
            <person name="Fischer R."/>
            <person name="Frisvad J.C."/>
            <person name="Goldman G.H."/>
            <person name="Houbraken J."/>
            <person name="Oakley B."/>
            <person name="Pocsi I."/>
            <person name="Scazzocchio C."/>
            <person name="Seiboth B."/>
            <person name="vanKuyk P.A."/>
            <person name="Wortman J."/>
            <person name="Dyer P.S."/>
            <person name="Grigoriev I.V."/>
        </authorList>
    </citation>
    <scope>NUCLEOTIDE SEQUENCE [LARGE SCALE GENOMIC DNA]</scope>
    <source>
        <strain evidence="2">CBS 506.65</strain>
    </source>
</reference>
<gene>
    <name evidence="1" type="ORF">ASPZODRAFT_2109037</name>
</gene>
<evidence type="ECO:0000313" key="2">
    <source>
        <dbReference type="Proteomes" id="UP000184188"/>
    </source>
</evidence>
<dbReference type="Proteomes" id="UP000184188">
    <property type="component" value="Unassembled WGS sequence"/>
</dbReference>
<dbReference type="AlphaFoldDB" id="A0A1L9SF51"/>
<organism evidence="1 2">
    <name type="scientific">Penicilliopsis zonata CBS 506.65</name>
    <dbReference type="NCBI Taxonomy" id="1073090"/>
    <lineage>
        <taxon>Eukaryota</taxon>
        <taxon>Fungi</taxon>
        <taxon>Dikarya</taxon>
        <taxon>Ascomycota</taxon>
        <taxon>Pezizomycotina</taxon>
        <taxon>Eurotiomycetes</taxon>
        <taxon>Eurotiomycetidae</taxon>
        <taxon>Eurotiales</taxon>
        <taxon>Aspergillaceae</taxon>
        <taxon>Penicilliopsis</taxon>
    </lineage>
</organism>
<dbReference type="EMBL" id="KV878344">
    <property type="protein sequence ID" value="OJJ45799.1"/>
    <property type="molecule type" value="Genomic_DNA"/>
</dbReference>
<accession>A0A1L9SF51</accession>
<keyword evidence="2" id="KW-1185">Reference proteome</keyword>
<protein>
    <submittedName>
        <fullName evidence="1">Uncharacterized protein</fullName>
    </submittedName>
</protein>